<dbReference type="GO" id="GO:0060285">
    <property type="term" value="P:cilium-dependent cell motility"/>
    <property type="evidence" value="ECO:0007669"/>
    <property type="project" value="TreeGrafter"/>
</dbReference>
<dbReference type="GO" id="GO:0003352">
    <property type="term" value="P:regulation of cilium movement"/>
    <property type="evidence" value="ECO:0007669"/>
    <property type="project" value="TreeGrafter"/>
</dbReference>
<dbReference type="InterPro" id="IPR039750">
    <property type="entry name" value="DRC1/DRC2"/>
</dbReference>
<evidence type="ECO:0000256" key="5">
    <source>
        <dbReference type="SAM" id="Coils"/>
    </source>
</evidence>
<dbReference type="GO" id="GO:0005858">
    <property type="term" value="C:axonemal dynein complex"/>
    <property type="evidence" value="ECO:0007669"/>
    <property type="project" value="InterPro"/>
</dbReference>
<proteinExistence type="predicted"/>
<keyword evidence="3" id="KW-0969">Cilium</keyword>
<sequence length="191" mass="22525">LEDKHGLRIVLEKKVNVLWAEYTQCQANYNRATEERRALFETLKARDEQSVVEIERQMIRLREINAKIAAAKAKRNRILEEFEEKNTLLREEREKLGIHFMGLKAQINQLHEKQHVKLTKMTIIASDVRKKMDELNKRAEQIIQIGEDCRKLETEEEKVLPFYTSCLSQEEEEKLANEIQDSDDKNVKSVC</sequence>
<dbReference type="PANTHER" id="PTHR21625">
    <property type="entry name" value="NYD-SP28 PROTEIN"/>
    <property type="match status" value="1"/>
</dbReference>
<dbReference type="GO" id="GO:0070286">
    <property type="term" value="P:axonemal dynein complex assembly"/>
    <property type="evidence" value="ECO:0007669"/>
    <property type="project" value="InterPro"/>
</dbReference>
<evidence type="ECO:0000256" key="1">
    <source>
        <dbReference type="ARBA" id="ARBA00004611"/>
    </source>
</evidence>
<dbReference type="PANTHER" id="PTHR21625:SF0">
    <property type="entry name" value="DYNEIN REGULATORY COMPLEX SUBUNIT 2"/>
    <property type="match status" value="1"/>
</dbReference>
<keyword evidence="2" id="KW-0282">Flagellum</keyword>
<reference evidence="6" key="1">
    <citation type="submission" date="2016-06" db="UniProtKB">
        <authorList>
            <consortium name="WormBaseParasite"/>
        </authorList>
    </citation>
    <scope>IDENTIFICATION</scope>
</reference>
<keyword evidence="4" id="KW-0966">Cell projection</keyword>
<accession>A0A183TS45</accession>
<comment type="subcellular location">
    <subcellularLocation>
        <location evidence="1">Cytoplasm</location>
        <location evidence="1">Cytoskeleton</location>
        <location evidence="1">Flagellum axoneme</location>
    </subcellularLocation>
</comment>
<dbReference type="WBParaSite" id="SSLN_0002002001-mRNA-1">
    <property type="protein sequence ID" value="SSLN_0002002001-mRNA-1"/>
    <property type="gene ID" value="SSLN_0002002001"/>
</dbReference>
<organism evidence="6">
    <name type="scientific">Schistocephalus solidus</name>
    <name type="common">Tapeworm</name>
    <dbReference type="NCBI Taxonomy" id="70667"/>
    <lineage>
        <taxon>Eukaryota</taxon>
        <taxon>Metazoa</taxon>
        <taxon>Spiralia</taxon>
        <taxon>Lophotrochozoa</taxon>
        <taxon>Platyhelminthes</taxon>
        <taxon>Cestoda</taxon>
        <taxon>Eucestoda</taxon>
        <taxon>Diphyllobothriidea</taxon>
        <taxon>Diphyllobothriidae</taxon>
        <taxon>Schistocephalus</taxon>
    </lineage>
</organism>
<evidence type="ECO:0000313" key="6">
    <source>
        <dbReference type="WBParaSite" id="SSLN_0002002001-mRNA-1"/>
    </source>
</evidence>
<feature type="coiled-coil region" evidence="5">
    <location>
        <begin position="54"/>
        <end position="99"/>
    </location>
</feature>
<keyword evidence="5" id="KW-0175">Coiled coil</keyword>
<name>A0A183TS45_SCHSO</name>
<evidence type="ECO:0000256" key="4">
    <source>
        <dbReference type="ARBA" id="ARBA00023273"/>
    </source>
</evidence>
<evidence type="ECO:0000256" key="2">
    <source>
        <dbReference type="ARBA" id="ARBA00022846"/>
    </source>
</evidence>
<evidence type="ECO:0000256" key="3">
    <source>
        <dbReference type="ARBA" id="ARBA00023069"/>
    </source>
</evidence>
<dbReference type="AlphaFoldDB" id="A0A183TS45"/>
<protein>
    <submittedName>
        <fullName evidence="6">Coiled-coil domain-containing protein 176</fullName>
    </submittedName>
</protein>